<accession>A0A2G8S2S0</accession>
<evidence type="ECO:0000256" key="2">
    <source>
        <dbReference type="SAM" id="Phobius"/>
    </source>
</evidence>
<keyword evidence="2" id="KW-1133">Transmembrane helix</keyword>
<feature type="compositionally biased region" description="Basic residues" evidence="1">
    <location>
        <begin position="462"/>
        <end position="477"/>
    </location>
</feature>
<comment type="caution">
    <text evidence="3">The sequence shown here is derived from an EMBL/GenBank/DDBJ whole genome shotgun (WGS) entry which is preliminary data.</text>
</comment>
<evidence type="ECO:0000313" key="4">
    <source>
        <dbReference type="Proteomes" id="UP000230002"/>
    </source>
</evidence>
<keyword evidence="4" id="KW-1185">Reference proteome</keyword>
<dbReference type="STRING" id="1077348.A0A2G8S2S0"/>
<organism evidence="3 4">
    <name type="scientific">Ganoderma sinense ZZ0214-1</name>
    <dbReference type="NCBI Taxonomy" id="1077348"/>
    <lineage>
        <taxon>Eukaryota</taxon>
        <taxon>Fungi</taxon>
        <taxon>Dikarya</taxon>
        <taxon>Basidiomycota</taxon>
        <taxon>Agaricomycotina</taxon>
        <taxon>Agaricomycetes</taxon>
        <taxon>Polyporales</taxon>
        <taxon>Polyporaceae</taxon>
        <taxon>Ganoderma</taxon>
    </lineage>
</organism>
<evidence type="ECO:0000313" key="3">
    <source>
        <dbReference type="EMBL" id="PIL28069.1"/>
    </source>
</evidence>
<dbReference type="Proteomes" id="UP000230002">
    <property type="component" value="Unassembled WGS sequence"/>
</dbReference>
<keyword evidence="2" id="KW-0472">Membrane</keyword>
<feature type="region of interest" description="Disordered" evidence="1">
    <location>
        <begin position="347"/>
        <end position="415"/>
    </location>
</feature>
<feature type="compositionally biased region" description="Low complexity" evidence="1">
    <location>
        <begin position="347"/>
        <end position="367"/>
    </location>
</feature>
<reference evidence="3 4" key="1">
    <citation type="journal article" date="2015" name="Sci. Rep.">
        <title>Chromosome-level genome map provides insights into diverse defense mechanisms in the medicinal fungus Ganoderma sinense.</title>
        <authorList>
            <person name="Zhu Y."/>
            <person name="Xu J."/>
            <person name="Sun C."/>
            <person name="Zhou S."/>
            <person name="Xu H."/>
            <person name="Nelson D.R."/>
            <person name="Qian J."/>
            <person name="Song J."/>
            <person name="Luo H."/>
            <person name="Xiang L."/>
            <person name="Li Y."/>
            <person name="Xu Z."/>
            <person name="Ji A."/>
            <person name="Wang L."/>
            <person name="Lu S."/>
            <person name="Hayward A."/>
            <person name="Sun W."/>
            <person name="Li X."/>
            <person name="Schwartz D.C."/>
            <person name="Wang Y."/>
            <person name="Chen S."/>
        </authorList>
    </citation>
    <scope>NUCLEOTIDE SEQUENCE [LARGE SCALE GENOMIC DNA]</scope>
    <source>
        <strain evidence="3 4">ZZ0214-1</strain>
    </source>
</reference>
<feature type="transmembrane region" description="Helical" evidence="2">
    <location>
        <begin position="250"/>
        <end position="272"/>
    </location>
</feature>
<gene>
    <name evidence="3" type="ORF">GSI_09822</name>
</gene>
<sequence length="477" mass="50996">MRNIHVPSHIPVSSVVFHFQPVGYPGTEMTWWSRISLPAALLVAWSAQPADAGNTTCVSRQLDWYTSVVGESPCVTYQRLRRICNNDYQVPSFAPAVPGDKCDDQMYTCCSNTIAFQLSMLCMVCQQDRQDAGGLGIDAQSSAKGSFDIYINGHPATNNSIPDGLQRAVCNNNIRLDDYLYNSWNDGSWFYVYTKENAEFQHAANDNNTFTHCPNQTSASSTSSSSTRIVGGTAVAATSTPAVSKSHGTLIGGVVGGVGGLTALVVLAVVWLRVRRRTRTRSKGSQWTQNPHFGNVYSSAQASAAAPKSSLAQSLFSLGGPLSSKFSYCDPDFSIFGGCTTSPGTAAAGWSSAKSAARPPSRPSPARVEPRPRPDDDAPPDPRSFPATHDSGTGAPPQDGDRSTRQARPPSSAAAASVSLSTFDFASSQGLDDGQTMRSFPFSAVTTNEFAAFRNPSAHTHTPGRWRSGSKGRLHYS</sequence>
<protein>
    <submittedName>
        <fullName evidence="3">Uncharacterized protein</fullName>
    </submittedName>
</protein>
<dbReference type="EMBL" id="AYKW01000029">
    <property type="protein sequence ID" value="PIL28069.1"/>
    <property type="molecule type" value="Genomic_DNA"/>
</dbReference>
<keyword evidence="2" id="KW-0812">Transmembrane</keyword>
<feature type="region of interest" description="Disordered" evidence="1">
    <location>
        <begin position="454"/>
        <end position="477"/>
    </location>
</feature>
<evidence type="ECO:0000256" key="1">
    <source>
        <dbReference type="SAM" id="MobiDB-lite"/>
    </source>
</evidence>
<name>A0A2G8S2S0_9APHY</name>
<dbReference type="AlphaFoldDB" id="A0A2G8S2S0"/>
<proteinExistence type="predicted"/>
<dbReference type="OrthoDB" id="2757214at2759"/>